<dbReference type="InterPro" id="IPR011075">
    <property type="entry name" value="TetR_C"/>
</dbReference>
<keyword evidence="2 4" id="KW-0238">DNA-binding</keyword>
<dbReference type="SUPFAM" id="SSF48498">
    <property type="entry name" value="Tetracyclin repressor-like, C-terminal domain"/>
    <property type="match status" value="1"/>
</dbReference>
<comment type="caution">
    <text evidence="6">The sequence shown here is derived from an EMBL/GenBank/DDBJ whole genome shotgun (WGS) entry which is preliminary data.</text>
</comment>
<gene>
    <name evidence="6" type="ORF">JOF44_000645</name>
</gene>
<dbReference type="InterPro" id="IPR036271">
    <property type="entry name" value="Tet_transcr_reg_TetR-rel_C_sf"/>
</dbReference>
<dbReference type="Pfam" id="PF16859">
    <property type="entry name" value="TetR_C_11"/>
    <property type="match status" value="1"/>
</dbReference>
<proteinExistence type="predicted"/>
<dbReference type="PRINTS" id="PR00455">
    <property type="entry name" value="HTHTETR"/>
</dbReference>
<dbReference type="PANTHER" id="PTHR30055:SF234">
    <property type="entry name" value="HTH-TYPE TRANSCRIPTIONAL REGULATOR BETI"/>
    <property type="match status" value="1"/>
</dbReference>
<evidence type="ECO:0000256" key="3">
    <source>
        <dbReference type="ARBA" id="ARBA00023163"/>
    </source>
</evidence>
<dbReference type="InterPro" id="IPR050109">
    <property type="entry name" value="HTH-type_TetR-like_transc_reg"/>
</dbReference>
<dbReference type="RefSeq" id="WP_209887352.1">
    <property type="nucleotide sequence ID" value="NZ_BAAAJV010000011.1"/>
</dbReference>
<name>A0ABS4YH60_9MICO</name>
<evidence type="ECO:0000313" key="6">
    <source>
        <dbReference type="EMBL" id="MBP2407742.1"/>
    </source>
</evidence>
<reference evidence="6 7" key="1">
    <citation type="submission" date="2021-03" db="EMBL/GenBank/DDBJ databases">
        <title>Sequencing the genomes of 1000 actinobacteria strains.</title>
        <authorList>
            <person name="Klenk H.-P."/>
        </authorList>
    </citation>
    <scope>NUCLEOTIDE SEQUENCE [LARGE SCALE GENOMIC DNA]</scope>
    <source>
        <strain evidence="6 7">DSM 14564</strain>
    </source>
</reference>
<keyword evidence="3" id="KW-0804">Transcription</keyword>
<dbReference type="InterPro" id="IPR009057">
    <property type="entry name" value="Homeodomain-like_sf"/>
</dbReference>
<evidence type="ECO:0000256" key="2">
    <source>
        <dbReference type="ARBA" id="ARBA00023125"/>
    </source>
</evidence>
<dbReference type="InterPro" id="IPR001647">
    <property type="entry name" value="HTH_TetR"/>
</dbReference>
<evidence type="ECO:0000256" key="1">
    <source>
        <dbReference type="ARBA" id="ARBA00023015"/>
    </source>
</evidence>
<feature type="DNA-binding region" description="H-T-H motif" evidence="4">
    <location>
        <begin position="38"/>
        <end position="57"/>
    </location>
</feature>
<dbReference type="Pfam" id="PF00440">
    <property type="entry name" value="TetR_N"/>
    <property type="match status" value="1"/>
</dbReference>
<sequence>MDADTPPLPGRPRSADADRAVLEAALTLFLEGGVEAVKIDAAAKRSGVTRATVYRRYPRREDLIIAAITEAYRVHLDRPTPENPTVADMVDGIAGALADRRVRGLLRRMMSVPYDHPQLFARYRAETASDARDQVIHLVLARAEADGQLPPGADLPMIQALFAGSISTHLLTHSDDEPLEDVVAYLYRVLRTLGLEQDDSAVARTAADATRESR</sequence>
<accession>A0ABS4YH60</accession>
<dbReference type="PROSITE" id="PS50977">
    <property type="entry name" value="HTH_TETR_2"/>
    <property type="match status" value="1"/>
</dbReference>
<dbReference type="Gene3D" id="1.10.357.10">
    <property type="entry name" value="Tetracycline Repressor, domain 2"/>
    <property type="match status" value="1"/>
</dbReference>
<evidence type="ECO:0000256" key="4">
    <source>
        <dbReference type="PROSITE-ProRule" id="PRU00335"/>
    </source>
</evidence>
<protein>
    <submittedName>
        <fullName evidence="6">AcrR family transcriptional regulator</fullName>
    </submittedName>
</protein>
<dbReference type="EMBL" id="JAGIOC010000001">
    <property type="protein sequence ID" value="MBP2407742.1"/>
    <property type="molecule type" value="Genomic_DNA"/>
</dbReference>
<evidence type="ECO:0000259" key="5">
    <source>
        <dbReference type="PROSITE" id="PS50977"/>
    </source>
</evidence>
<feature type="domain" description="HTH tetR-type" evidence="5">
    <location>
        <begin position="15"/>
        <end position="75"/>
    </location>
</feature>
<dbReference type="SUPFAM" id="SSF46689">
    <property type="entry name" value="Homeodomain-like"/>
    <property type="match status" value="1"/>
</dbReference>
<evidence type="ECO:0000313" key="7">
    <source>
        <dbReference type="Proteomes" id="UP000698222"/>
    </source>
</evidence>
<keyword evidence="7" id="KW-1185">Reference proteome</keyword>
<dbReference type="PANTHER" id="PTHR30055">
    <property type="entry name" value="HTH-TYPE TRANSCRIPTIONAL REGULATOR RUTR"/>
    <property type="match status" value="1"/>
</dbReference>
<keyword evidence="1" id="KW-0805">Transcription regulation</keyword>
<organism evidence="6 7">
    <name type="scientific">Brachybacterium fresconis</name>
    <dbReference type="NCBI Taxonomy" id="173363"/>
    <lineage>
        <taxon>Bacteria</taxon>
        <taxon>Bacillati</taxon>
        <taxon>Actinomycetota</taxon>
        <taxon>Actinomycetes</taxon>
        <taxon>Micrococcales</taxon>
        <taxon>Dermabacteraceae</taxon>
        <taxon>Brachybacterium</taxon>
    </lineage>
</organism>
<dbReference type="Proteomes" id="UP000698222">
    <property type="component" value="Unassembled WGS sequence"/>
</dbReference>